<organism evidence="4 5">
    <name type="scientific">Camelus dromedarius</name>
    <name type="common">Dromedary</name>
    <name type="synonym">Arabian camel</name>
    <dbReference type="NCBI Taxonomy" id="9838"/>
    <lineage>
        <taxon>Eukaryota</taxon>
        <taxon>Metazoa</taxon>
        <taxon>Chordata</taxon>
        <taxon>Craniata</taxon>
        <taxon>Vertebrata</taxon>
        <taxon>Euteleostomi</taxon>
        <taxon>Mammalia</taxon>
        <taxon>Eutheria</taxon>
        <taxon>Laurasiatheria</taxon>
        <taxon>Artiodactyla</taxon>
        <taxon>Tylopoda</taxon>
        <taxon>Camelidae</taxon>
        <taxon>Camelus</taxon>
    </lineage>
</organism>
<feature type="compositionally biased region" description="Pro residues" evidence="2">
    <location>
        <begin position="266"/>
        <end position="275"/>
    </location>
</feature>
<proteinExistence type="predicted"/>
<dbReference type="Proteomes" id="UP000299084">
    <property type="component" value="Unassembled WGS sequence"/>
</dbReference>
<sequence>MQTGGGGTDRCRSQAETGPRALCLHRPKATCWLFLQRREQGSSYSHHLSQVCSSMERWGVGMRFVYSPRQRGPFCSWLLCGPVPPRQTSKMLVLPFLRLLSCTHGKGGLALACCLPSQWRGPEKERDSLRLGSKLGFEWTRGSLRHPAQDRAGTGWRRGARCGSAAPGDCTEATQRVMTWCTVHSIIPGEKGHTPIMKNQRKVSVEERMVSTQSTHVLWTWHQVGWVRNRVHAGDGNPEAAPGSRDATGRRRWQPGVAARSRRPPRAPPAAPGPPRWRAWRRREEARAASPARPGPEPVGQRPITRWRRWRRWRGGVVGGSCGGAAAAAIDFFLVLLDPVGGDVETAGAGQAAGPVWREEAGLGPRLQGDESGANPEGRPCLGPVACPLSLPSPGAGPRGGLRGHRHYSQPNLLLRFENGVLTWPRPHRQPGSWVACPGSRGLMSASGDQHAAQPGDCPELPPDSCWRSGPNPRPPLSPRRKLRGPGCCWRSPRGPGGPGQGVVLYLCPEAQAPAKGAPADAQQQPGPGPFKCPLGGCGWTFTPPTSSKHLQGLWQELHHLVYNLKAHEGPRAGEELFKCEVCEETFPTQAKLTLSERPYQCAVFCCKKTLYTVSACFLITAPTSGNRTLSCSFPGCSKQYDKACRSENSPSEPHRRERPFLVLSFEGCGWNFTSMSKLLRHKRKHDDDRRFMCPVEGCGKSLQGPNT</sequence>
<evidence type="ECO:0000259" key="3">
    <source>
        <dbReference type="PROSITE" id="PS50157"/>
    </source>
</evidence>
<reference evidence="4 5" key="1">
    <citation type="journal article" date="2019" name="Mol. Ecol. Resour.">
        <title>Improving Illumina assemblies with Hi-C and long reads: an example with the North African dromedary.</title>
        <authorList>
            <person name="Elbers J.P."/>
            <person name="Rogers M.F."/>
            <person name="Perelman P.L."/>
            <person name="Proskuryakova A.A."/>
            <person name="Serdyukova N.A."/>
            <person name="Johnson W.E."/>
            <person name="Horin P."/>
            <person name="Corander J."/>
            <person name="Murphy D."/>
            <person name="Burger P.A."/>
        </authorList>
    </citation>
    <scope>NUCLEOTIDE SEQUENCE [LARGE SCALE GENOMIC DNA]</scope>
    <source>
        <strain evidence="4">Drom800</strain>
        <tissue evidence="4">Blood</tissue>
    </source>
</reference>
<gene>
    <name evidence="4" type="ORF">Cadr_000003252</name>
</gene>
<accession>A0A5N4C416</accession>
<feature type="domain" description="C2H2-type" evidence="3">
    <location>
        <begin position="664"/>
        <end position="691"/>
    </location>
</feature>
<protein>
    <submittedName>
        <fullName evidence="4">Zinc finger X-linked protein ZXDB</fullName>
    </submittedName>
</protein>
<dbReference type="InterPro" id="IPR013087">
    <property type="entry name" value="Znf_C2H2_type"/>
</dbReference>
<dbReference type="GO" id="GO:0003712">
    <property type="term" value="F:transcription coregulator activity"/>
    <property type="evidence" value="ECO:0007669"/>
    <property type="project" value="TreeGrafter"/>
</dbReference>
<dbReference type="AlphaFoldDB" id="A0A5N4C416"/>
<evidence type="ECO:0000313" key="5">
    <source>
        <dbReference type="Proteomes" id="UP000299084"/>
    </source>
</evidence>
<feature type="region of interest" description="Disordered" evidence="2">
    <location>
        <begin position="232"/>
        <end position="304"/>
    </location>
</feature>
<dbReference type="PROSITE" id="PS50157">
    <property type="entry name" value="ZINC_FINGER_C2H2_2"/>
    <property type="match status" value="1"/>
</dbReference>
<dbReference type="PANTHER" id="PTHR46179:SF27">
    <property type="entry name" value="MYC ASSOCIATED ZINC FINGER PROTEIN"/>
    <property type="match status" value="1"/>
</dbReference>
<evidence type="ECO:0000256" key="1">
    <source>
        <dbReference type="PROSITE-ProRule" id="PRU00042"/>
    </source>
</evidence>
<evidence type="ECO:0000256" key="2">
    <source>
        <dbReference type="SAM" id="MobiDB-lite"/>
    </source>
</evidence>
<dbReference type="GO" id="GO:0006357">
    <property type="term" value="P:regulation of transcription by RNA polymerase II"/>
    <property type="evidence" value="ECO:0007669"/>
    <property type="project" value="TreeGrafter"/>
</dbReference>
<name>A0A5N4C416_CAMDR</name>
<dbReference type="Gene3D" id="3.30.160.60">
    <property type="entry name" value="Classic Zinc Finger"/>
    <property type="match status" value="1"/>
</dbReference>
<dbReference type="EMBL" id="JWIN03000037">
    <property type="protein sequence ID" value="KAB1253619.1"/>
    <property type="molecule type" value="Genomic_DNA"/>
</dbReference>
<evidence type="ECO:0000313" key="4">
    <source>
        <dbReference type="EMBL" id="KAB1253619.1"/>
    </source>
</evidence>
<dbReference type="InterPro" id="IPR036236">
    <property type="entry name" value="Znf_C2H2_sf"/>
</dbReference>
<dbReference type="PANTHER" id="PTHR46179">
    <property type="entry name" value="ZINC FINGER PROTEIN"/>
    <property type="match status" value="1"/>
</dbReference>
<dbReference type="GO" id="GO:0008270">
    <property type="term" value="F:zinc ion binding"/>
    <property type="evidence" value="ECO:0007669"/>
    <property type="project" value="UniProtKB-KW"/>
</dbReference>
<comment type="caution">
    <text evidence="4">The sequence shown here is derived from an EMBL/GenBank/DDBJ whole genome shotgun (WGS) entry which is preliminary data.</text>
</comment>
<dbReference type="SUPFAM" id="SSF57667">
    <property type="entry name" value="beta-beta-alpha zinc fingers"/>
    <property type="match status" value="1"/>
</dbReference>
<keyword evidence="1" id="KW-0862">Zinc</keyword>
<dbReference type="GO" id="GO:0005634">
    <property type="term" value="C:nucleus"/>
    <property type="evidence" value="ECO:0007669"/>
    <property type="project" value="TreeGrafter"/>
</dbReference>
<keyword evidence="1" id="KW-0479">Metal-binding</keyword>
<keyword evidence="5" id="KW-1185">Reference proteome</keyword>
<keyword evidence="1" id="KW-0863">Zinc-finger</keyword>
<dbReference type="InterPro" id="IPR051061">
    <property type="entry name" value="Zinc_finger_trans_reg"/>
</dbReference>